<dbReference type="HAMAP" id="MF_00124">
    <property type="entry name" value="Thymidine_kinase"/>
    <property type="match status" value="1"/>
</dbReference>
<dbReference type="PANTHER" id="PTHR11441">
    <property type="entry name" value="THYMIDINE KINASE"/>
    <property type="match status" value="1"/>
</dbReference>
<comment type="subunit">
    <text evidence="8">Homotetramer.</text>
</comment>
<evidence type="ECO:0000256" key="4">
    <source>
        <dbReference type="ARBA" id="ARBA00022679"/>
    </source>
</evidence>
<evidence type="ECO:0000313" key="13">
    <source>
        <dbReference type="EMBL" id="PRQ08378.1"/>
    </source>
</evidence>
<evidence type="ECO:0000256" key="7">
    <source>
        <dbReference type="ARBA" id="ARBA00022840"/>
    </source>
</evidence>
<dbReference type="GO" id="GO:0004797">
    <property type="term" value="F:thymidine kinase activity"/>
    <property type="evidence" value="ECO:0007669"/>
    <property type="project" value="UniProtKB-UniRule"/>
</dbReference>
<evidence type="ECO:0000256" key="10">
    <source>
        <dbReference type="PIRSR" id="PIRSR035805-2"/>
    </source>
</evidence>
<evidence type="ECO:0000256" key="12">
    <source>
        <dbReference type="RuleBase" id="RU004165"/>
    </source>
</evidence>
<evidence type="ECO:0000256" key="11">
    <source>
        <dbReference type="RuleBase" id="RU000544"/>
    </source>
</evidence>
<dbReference type="InterPro" id="IPR001267">
    <property type="entry name" value="Thymidine_kinase"/>
</dbReference>
<feature type="binding site" evidence="8">
    <location>
        <position position="181"/>
    </location>
    <ligand>
        <name>Zn(2+)</name>
        <dbReference type="ChEBI" id="CHEBI:29105"/>
    </ligand>
</feature>
<dbReference type="PANTHER" id="PTHR11441:SF0">
    <property type="entry name" value="THYMIDINE KINASE, CYTOSOLIC"/>
    <property type="match status" value="1"/>
</dbReference>
<sequence length="193" mass="21787">MAKLYFRHGTMDSAKTMNLLAVAHNYRQQGKRVALLKPRLDDRFGGRVIASRSGLKKEVDLLLEDDTELDPPFFAELDCVLVDEAQFLSIKVIEQLRDVTRTCNVPVICYGLRTDFRTRLFPGAQRLFELADSIEEIKVTCQFCNRKAIFNMRLVDGEPTADGEQIQLGANESYAPACHVCYVERLPGVIEGS</sequence>
<dbReference type="GO" id="GO:0046104">
    <property type="term" value="P:thymidine metabolic process"/>
    <property type="evidence" value="ECO:0007669"/>
    <property type="project" value="TreeGrafter"/>
</dbReference>
<organism evidence="13 14">
    <name type="scientific">Enhygromyxa salina</name>
    <dbReference type="NCBI Taxonomy" id="215803"/>
    <lineage>
        <taxon>Bacteria</taxon>
        <taxon>Pseudomonadati</taxon>
        <taxon>Myxococcota</taxon>
        <taxon>Polyangia</taxon>
        <taxon>Nannocystales</taxon>
        <taxon>Nannocystaceae</taxon>
        <taxon>Enhygromyxa</taxon>
    </lineage>
</organism>
<evidence type="ECO:0000256" key="5">
    <source>
        <dbReference type="ARBA" id="ARBA00022741"/>
    </source>
</evidence>
<keyword evidence="6 8" id="KW-0418">Kinase</keyword>
<evidence type="ECO:0000313" key="14">
    <source>
        <dbReference type="Proteomes" id="UP000238823"/>
    </source>
</evidence>
<proteinExistence type="inferred from homology"/>
<accession>A0A2S9YTG4</accession>
<dbReference type="Pfam" id="PF00265">
    <property type="entry name" value="TK"/>
    <property type="match status" value="1"/>
</dbReference>
<comment type="caution">
    <text evidence="8">Lacks conserved residue(s) required for the propagation of feature annotation.</text>
</comment>
<keyword evidence="8" id="KW-0963">Cytoplasm</keyword>
<reference evidence="13 14" key="1">
    <citation type="submission" date="2018-03" db="EMBL/GenBank/DDBJ databases">
        <title>Draft Genome Sequences of the Obligatory Marine Myxobacteria Enhygromyxa salina SWB007.</title>
        <authorList>
            <person name="Poehlein A."/>
            <person name="Moghaddam J.A."/>
            <person name="Harms H."/>
            <person name="Alanjari M."/>
            <person name="Koenig G.M."/>
            <person name="Daniel R."/>
            <person name="Schaeberle T.F."/>
        </authorList>
    </citation>
    <scope>NUCLEOTIDE SEQUENCE [LARGE SCALE GENOMIC DNA]</scope>
    <source>
        <strain evidence="13 14">SWB007</strain>
    </source>
</reference>
<dbReference type="GO" id="GO:0071897">
    <property type="term" value="P:DNA biosynthetic process"/>
    <property type="evidence" value="ECO:0007669"/>
    <property type="project" value="UniProtKB-KW"/>
</dbReference>
<dbReference type="Proteomes" id="UP000238823">
    <property type="component" value="Unassembled WGS sequence"/>
</dbReference>
<comment type="subcellular location">
    <subcellularLocation>
        <location evidence="8">Cytoplasm</location>
    </subcellularLocation>
</comment>
<dbReference type="NCBIfam" id="NF003300">
    <property type="entry name" value="PRK04296.1-5"/>
    <property type="match status" value="1"/>
</dbReference>
<keyword evidence="7 8" id="KW-0067">ATP-binding</keyword>
<dbReference type="EMBL" id="PVNL01000042">
    <property type="protein sequence ID" value="PRQ08378.1"/>
    <property type="molecule type" value="Genomic_DNA"/>
</dbReference>
<evidence type="ECO:0000256" key="6">
    <source>
        <dbReference type="ARBA" id="ARBA00022777"/>
    </source>
</evidence>
<dbReference type="OrthoDB" id="9781579at2"/>
<keyword evidence="8" id="KW-0479">Metal-binding</keyword>
<feature type="binding site" evidence="8">
    <location>
        <position position="178"/>
    </location>
    <ligand>
        <name>Zn(2+)</name>
        <dbReference type="ChEBI" id="CHEBI:29105"/>
    </ligand>
</feature>
<dbReference type="Gene3D" id="3.40.50.300">
    <property type="entry name" value="P-loop containing nucleotide triphosphate hydrolases"/>
    <property type="match status" value="1"/>
</dbReference>
<keyword evidence="8" id="KW-0862">Zinc</keyword>
<comment type="similarity">
    <text evidence="1 8 12">Belongs to the thymidine kinase family.</text>
</comment>
<comment type="catalytic activity">
    <reaction evidence="8 11">
        <text>thymidine + ATP = dTMP + ADP + H(+)</text>
        <dbReference type="Rhea" id="RHEA:19129"/>
        <dbReference type="ChEBI" id="CHEBI:15378"/>
        <dbReference type="ChEBI" id="CHEBI:17748"/>
        <dbReference type="ChEBI" id="CHEBI:30616"/>
        <dbReference type="ChEBI" id="CHEBI:63528"/>
        <dbReference type="ChEBI" id="CHEBI:456216"/>
        <dbReference type="EC" id="2.7.1.21"/>
    </reaction>
</comment>
<comment type="caution">
    <text evidence="13">The sequence shown here is derived from an EMBL/GenBank/DDBJ whole genome shotgun (WGS) entry which is preliminary data.</text>
</comment>
<evidence type="ECO:0000256" key="2">
    <source>
        <dbReference type="ARBA" id="ARBA00012118"/>
    </source>
</evidence>
<dbReference type="SUPFAM" id="SSF52540">
    <property type="entry name" value="P-loop containing nucleoside triphosphate hydrolases"/>
    <property type="match status" value="1"/>
</dbReference>
<dbReference type="GO" id="GO:0005524">
    <property type="term" value="F:ATP binding"/>
    <property type="evidence" value="ECO:0007669"/>
    <property type="project" value="UniProtKB-UniRule"/>
</dbReference>
<keyword evidence="4 8" id="KW-0808">Transferase</keyword>
<feature type="active site" description="Proton acceptor" evidence="8 9">
    <location>
        <position position="84"/>
    </location>
</feature>
<evidence type="ECO:0000256" key="9">
    <source>
        <dbReference type="PIRSR" id="PIRSR035805-1"/>
    </source>
</evidence>
<dbReference type="RefSeq" id="WP_106089019.1">
    <property type="nucleotide sequence ID" value="NZ_PVNL01000042.1"/>
</dbReference>
<evidence type="ECO:0000256" key="8">
    <source>
        <dbReference type="HAMAP-Rule" id="MF_00124"/>
    </source>
</evidence>
<dbReference type="Gene3D" id="3.30.60.20">
    <property type="match status" value="1"/>
</dbReference>
<evidence type="ECO:0000256" key="3">
    <source>
        <dbReference type="ARBA" id="ARBA00022634"/>
    </source>
</evidence>
<feature type="binding site" evidence="8">
    <location>
        <position position="144"/>
    </location>
    <ligand>
        <name>Zn(2+)</name>
        <dbReference type="ChEBI" id="CHEBI:29105"/>
    </ligand>
</feature>
<dbReference type="InterPro" id="IPR027417">
    <property type="entry name" value="P-loop_NTPase"/>
</dbReference>
<evidence type="ECO:0000256" key="1">
    <source>
        <dbReference type="ARBA" id="ARBA00007587"/>
    </source>
</evidence>
<dbReference type="AlphaFoldDB" id="A0A2S9YTG4"/>
<feature type="binding site" evidence="8">
    <location>
        <begin position="83"/>
        <end position="86"/>
    </location>
    <ligand>
        <name>ATP</name>
        <dbReference type="ChEBI" id="CHEBI:30616"/>
    </ligand>
</feature>
<dbReference type="EC" id="2.7.1.21" evidence="2 8"/>
<gene>
    <name evidence="8 13" type="primary">tdk</name>
    <name evidence="13" type="ORF">ENSA7_20050</name>
</gene>
<dbReference type="GO" id="GO:0005829">
    <property type="term" value="C:cytosol"/>
    <property type="evidence" value="ECO:0007669"/>
    <property type="project" value="TreeGrafter"/>
</dbReference>
<name>A0A2S9YTG4_9BACT</name>
<feature type="binding site" evidence="10">
    <location>
        <position position="174"/>
    </location>
    <ligand>
        <name>substrate</name>
    </ligand>
</feature>
<feature type="binding site" evidence="8">
    <location>
        <position position="141"/>
    </location>
    <ligand>
        <name>Zn(2+)</name>
        <dbReference type="ChEBI" id="CHEBI:29105"/>
    </ligand>
</feature>
<feature type="binding site" evidence="10">
    <location>
        <begin position="166"/>
        <end position="169"/>
    </location>
    <ligand>
        <name>substrate</name>
    </ligand>
</feature>
<dbReference type="GO" id="GO:0008270">
    <property type="term" value="F:zinc ion binding"/>
    <property type="evidence" value="ECO:0007669"/>
    <property type="project" value="UniProtKB-UniRule"/>
</dbReference>
<dbReference type="SUPFAM" id="SSF57716">
    <property type="entry name" value="Glucocorticoid receptor-like (DNA-binding domain)"/>
    <property type="match status" value="1"/>
</dbReference>
<dbReference type="PIRSF" id="PIRSF035805">
    <property type="entry name" value="TK_cell"/>
    <property type="match status" value="1"/>
</dbReference>
<protein>
    <recommendedName>
        <fullName evidence="2 8">Thymidine kinase</fullName>
        <ecNumber evidence="2 8">2.7.1.21</ecNumber>
    </recommendedName>
</protein>
<keyword evidence="5 8" id="KW-0547">Nucleotide-binding</keyword>
<keyword evidence="3 8" id="KW-0237">DNA synthesis</keyword>